<reference evidence="1 2" key="2">
    <citation type="submission" date="2017-02" db="EMBL/GenBank/DDBJ databases">
        <title>A genome survey and senescence transcriptome analysis in Lentinula edodes.</title>
        <authorList>
            <person name="Sakamoto Y."/>
            <person name="Nakade K."/>
            <person name="Sato S."/>
            <person name="Yoshida Y."/>
            <person name="Miyazaki K."/>
            <person name="Natsume S."/>
            <person name="Konno N."/>
        </authorList>
    </citation>
    <scope>NUCLEOTIDE SEQUENCE [LARGE SCALE GENOMIC DNA]</scope>
    <source>
        <strain evidence="1 2">NBRC 111202</strain>
    </source>
</reference>
<dbReference type="STRING" id="5353.A0A1Q3DWL0"/>
<dbReference type="SUPFAM" id="SSF74650">
    <property type="entry name" value="Galactose mutarotase-like"/>
    <property type="match status" value="1"/>
</dbReference>
<dbReference type="AlphaFoldDB" id="A0A1Q3DWL0"/>
<proteinExistence type="predicted"/>
<comment type="caution">
    <text evidence="1">The sequence shown here is derived from an EMBL/GenBank/DDBJ whole genome shotgun (WGS) entry which is preliminary data.</text>
</comment>
<protein>
    <submittedName>
        <fullName evidence="1">Galactose mutarotase-like protein</fullName>
    </submittedName>
</protein>
<dbReference type="Pfam" id="PF01263">
    <property type="entry name" value="Aldose_epim"/>
    <property type="match status" value="1"/>
</dbReference>
<dbReference type="PANTHER" id="PTHR10091:SF0">
    <property type="entry name" value="GALACTOSE MUTAROTASE"/>
    <property type="match status" value="1"/>
</dbReference>
<organism evidence="1 2">
    <name type="scientific">Lentinula edodes</name>
    <name type="common">Shiitake mushroom</name>
    <name type="synonym">Lentinus edodes</name>
    <dbReference type="NCBI Taxonomy" id="5353"/>
    <lineage>
        <taxon>Eukaryota</taxon>
        <taxon>Fungi</taxon>
        <taxon>Dikarya</taxon>
        <taxon>Basidiomycota</taxon>
        <taxon>Agaricomycotina</taxon>
        <taxon>Agaricomycetes</taxon>
        <taxon>Agaricomycetidae</taxon>
        <taxon>Agaricales</taxon>
        <taxon>Marasmiineae</taxon>
        <taxon>Omphalotaceae</taxon>
        <taxon>Lentinula</taxon>
    </lineage>
</organism>
<evidence type="ECO:0000313" key="1">
    <source>
        <dbReference type="EMBL" id="GAV99384.1"/>
    </source>
</evidence>
<dbReference type="EMBL" id="BDGU01000013">
    <property type="protein sequence ID" value="GAV99384.1"/>
    <property type="molecule type" value="Genomic_DNA"/>
</dbReference>
<dbReference type="PANTHER" id="PTHR10091">
    <property type="entry name" value="ALDOSE-1-EPIMERASE"/>
    <property type="match status" value="1"/>
</dbReference>
<reference evidence="1 2" key="1">
    <citation type="submission" date="2016-08" db="EMBL/GenBank/DDBJ databases">
        <authorList>
            <consortium name="Lentinula edodes genome sequencing consortium"/>
            <person name="Sakamoto Y."/>
            <person name="Nakade K."/>
            <person name="Sato S."/>
            <person name="Yoshida Y."/>
            <person name="Miyazaki K."/>
            <person name="Natsume S."/>
            <person name="Konno N."/>
        </authorList>
    </citation>
    <scope>NUCLEOTIDE SEQUENCE [LARGE SCALE GENOMIC DNA]</scope>
    <source>
        <strain evidence="1 2">NBRC 111202</strain>
    </source>
</reference>
<dbReference type="GO" id="GO:0006006">
    <property type="term" value="P:glucose metabolic process"/>
    <property type="evidence" value="ECO:0007669"/>
    <property type="project" value="TreeGrafter"/>
</dbReference>
<dbReference type="GO" id="GO:0030246">
    <property type="term" value="F:carbohydrate binding"/>
    <property type="evidence" value="ECO:0007669"/>
    <property type="project" value="InterPro"/>
</dbReference>
<gene>
    <name evidence="1" type="ORF">LENED_000837</name>
</gene>
<dbReference type="InterPro" id="IPR008183">
    <property type="entry name" value="Aldose_1/G6P_1-epimerase"/>
</dbReference>
<evidence type="ECO:0000313" key="2">
    <source>
        <dbReference type="Proteomes" id="UP000188533"/>
    </source>
</evidence>
<dbReference type="InterPro" id="IPR014718">
    <property type="entry name" value="GH-type_carb-bd"/>
</dbReference>
<dbReference type="InterPro" id="IPR011013">
    <property type="entry name" value="Gal_mutarotase_sf_dom"/>
</dbReference>
<dbReference type="GO" id="GO:0004034">
    <property type="term" value="F:aldose 1-epimerase activity"/>
    <property type="evidence" value="ECO:0007669"/>
    <property type="project" value="TreeGrafter"/>
</dbReference>
<dbReference type="Proteomes" id="UP000188533">
    <property type="component" value="Unassembled WGS sequence"/>
</dbReference>
<keyword evidence="2" id="KW-1185">Reference proteome</keyword>
<name>A0A1Q3DWL0_LENED</name>
<accession>A0A1Q3DWL0</accession>
<dbReference type="Gene3D" id="2.70.98.10">
    <property type="match status" value="1"/>
</dbReference>
<dbReference type="GO" id="GO:0033499">
    <property type="term" value="P:galactose catabolic process via UDP-galactose, Leloir pathway"/>
    <property type="evidence" value="ECO:0007669"/>
    <property type="project" value="TreeGrafter"/>
</dbReference>
<sequence length="617" mass="68684">MSEFEPILLTLPSLAPSLAVEIIPYGLTFHRIFVQADGRTHDIVIGPEDPRGHITQKYTNTIIGRYANRVPVGTHAIERNGVKAEVIAKLNEGTRVSLHGGPIGFDSLAWTHLTPNSPPTLFTEAELAHLPPLSSAATYGIFRLVSPDGDQGYPGELTTEVLIALVPPAEQERKYLEPGQTAAGAEWDLGSIVYVYRAKLDKGVTPVNLTQHWGFNLEASLKDGKDTLSVKNHHITMKADRIVARDADSLNTGEFIHVSDATEHLHEGQKIGDKYPKLGYDDYYAFTPQKIKTPKRFPVSEFTPKFDLLKDVLIPSGTGGATRGDRPEPVVELSSETSGLKLIFETNQDGAMFYSNAWADPAKGARKKIHGGSGIKDHGDGYVPGTAAFLEFHDILAAFLDPAKQNGNDTLLTSDEVYHNYVRSFQLLLEYVGQAYEIVWDYVEGDAPDNSFAIEVQGEDGYLQWFGFFNSSGSTSAPALPSVGFYTLAAYTNVPGIDNGTFYTTLFDAQESTTSTSSFETTKTSIFHIKIGIRQLIFLTPFIILLTHYNYYTRLQSKPVVDIIRVEFYLIIIRQHAFNFHLVIINIIEQYYAFEFFVSRTTLKFHTPKTQEKHNHH</sequence>